<keyword evidence="4" id="KW-0808">Transferase</keyword>
<dbReference type="PANTHER" id="PTHR23028">
    <property type="entry name" value="ACETYLTRANSFERASE"/>
    <property type="match status" value="1"/>
</dbReference>
<evidence type="ECO:0000259" key="3">
    <source>
        <dbReference type="Pfam" id="PF01757"/>
    </source>
</evidence>
<evidence type="ECO:0000256" key="2">
    <source>
        <dbReference type="SAM" id="Phobius"/>
    </source>
</evidence>
<name>A0ABQ5P8A5_9ACTN</name>
<gene>
    <name evidence="4" type="ORF">SYYSPA8_31015</name>
</gene>
<protein>
    <submittedName>
        <fullName evidence="4">Acyltransferase</fullName>
    </submittedName>
</protein>
<dbReference type="Pfam" id="PF01757">
    <property type="entry name" value="Acyl_transf_3"/>
    <property type="match status" value="1"/>
</dbReference>
<evidence type="ECO:0000256" key="1">
    <source>
        <dbReference type="SAM" id="MobiDB-lite"/>
    </source>
</evidence>
<dbReference type="Proteomes" id="UP001291653">
    <property type="component" value="Unassembled WGS sequence"/>
</dbReference>
<feature type="transmembrane region" description="Helical" evidence="2">
    <location>
        <begin position="178"/>
        <end position="200"/>
    </location>
</feature>
<dbReference type="GO" id="GO:0016746">
    <property type="term" value="F:acyltransferase activity"/>
    <property type="evidence" value="ECO:0007669"/>
    <property type="project" value="UniProtKB-KW"/>
</dbReference>
<dbReference type="InterPro" id="IPR050879">
    <property type="entry name" value="Acyltransferase_3"/>
</dbReference>
<feature type="region of interest" description="Disordered" evidence="1">
    <location>
        <begin position="370"/>
        <end position="392"/>
    </location>
</feature>
<feature type="transmembrane region" description="Helical" evidence="2">
    <location>
        <begin position="267"/>
        <end position="285"/>
    </location>
</feature>
<keyword evidence="5" id="KW-1185">Reference proteome</keyword>
<feature type="transmembrane region" description="Helical" evidence="2">
    <location>
        <begin position="12"/>
        <end position="29"/>
    </location>
</feature>
<dbReference type="PANTHER" id="PTHR23028:SF131">
    <property type="entry name" value="BLR2367 PROTEIN"/>
    <property type="match status" value="1"/>
</dbReference>
<keyword evidence="2" id="KW-1133">Transmembrane helix</keyword>
<accession>A0ABQ5P8A5</accession>
<dbReference type="RefSeq" id="WP_323450793.1">
    <property type="nucleotide sequence ID" value="NZ_BSBI01000016.1"/>
</dbReference>
<feature type="domain" description="Acyltransferase 3" evidence="3">
    <location>
        <begin position="12"/>
        <end position="351"/>
    </location>
</feature>
<organism evidence="4 5">
    <name type="scientific">Streptomyces yaizuensis</name>
    <dbReference type="NCBI Taxonomy" id="2989713"/>
    <lineage>
        <taxon>Bacteria</taxon>
        <taxon>Bacillati</taxon>
        <taxon>Actinomycetota</taxon>
        <taxon>Actinomycetes</taxon>
        <taxon>Kitasatosporales</taxon>
        <taxon>Streptomycetaceae</taxon>
        <taxon>Streptomyces</taxon>
    </lineage>
</organism>
<feature type="transmembrane region" description="Helical" evidence="2">
    <location>
        <begin position="306"/>
        <end position="325"/>
    </location>
</feature>
<feature type="transmembrane region" description="Helical" evidence="2">
    <location>
        <begin position="92"/>
        <end position="111"/>
    </location>
</feature>
<feature type="transmembrane region" description="Helical" evidence="2">
    <location>
        <begin position="243"/>
        <end position="261"/>
    </location>
</feature>
<dbReference type="EMBL" id="BSBI01000016">
    <property type="protein sequence ID" value="GLF98822.1"/>
    <property type="molecule type" value="Genomic_DNA"/>
</dbReference>
<feature type="transmembrane region" description="Helical" evidence="2">
    <location>
        <begin position="331"/>
        <end position="354"/>
    </location>
</feature>
<proteinExistence type="predicted"/>
<comment type="caution">
    <text evidence="4">The sequence shown here is derived from an EMBL/GenBank/DDBJ whole genome shotgun (WGS) entry which is preliminary data.</text>
</comment>
<keyword evidence="4" id="KW-0012">Acyltransferase</keyword>
<dbReference type="InterPro" id="IPR002656">
    <property type="entry name" value="Acyl_transf_3_dom"/>
</dbReference>
<evidence type="ECO:0000313" key="4">
    <source>
        <dbReference type="EMBL" id="GLF98822.1"/>
    </source>
</evidence>
<feature type="transmembrane region" description="Helical" evidence="2">
    <location>
        <begin position="146"/>
        <end position="166"/>
    </location>
</feature>
<evidence type="ECO:0000313" key="5">
    <source>
        <dbReference type="Proteomes" id="UP001291653"/>
    </source>
</evidence>
<keyword evidence="2" id="KW-0472">Membrane</keyword>
<feature type="transmembrane region" description="Helical" evidence="2">
    <location>
        <begin position="212"/>
        <end position="231"/>
    </location>
</feature>
<reference evidence="4 5" key="1">
    <citation type="submission" date="2022-10" db="EMBL/GenBank/DDBJ databases">
        <title>Draft genome sequence of Streptomyces sp. YSPA8.</title>
        <authorList>
            <person name="Moriuchi R."/>
            <person name="Dohra H."/>
            <person name="Yamamura H."/>
            <person name="Kodani S."/>
        </authorList>
    </citation>
    <scope>NUCLEOTIDE SEQUENCE [LARGE SCALE GENOMIC DNA]</scope>
    <source>
        <strain evidence="4 5">YSPA8</strain>
    </source>
</reference>
<feature type="compositionally biased region" description="Low complexity" evidence="1">
    <location>
        <begin position="373"/>
        <end position="392"/>
    </location>
</feature>
<feature type="transmembrane region" description="Helical" evidence="2">
    <location>
        <begin position="49"/>
        <end position="71"/>
    </location>
</feature>
<sequence length="392" mass="42394">MTGTAPPGRLPSLTTLRFLFASAVVWYHVSYVSGIFDGALQERLLIGEPLAAGAVSGFFVLSGFVLTWTHTPGGSVRAFWRRRWWRIVPGHLLAWTATVLFFAVTTATVPLEVPPPHGAGAAVASLFLVQSWVPDADVYTAFNAPAWSVSCEVFFYALFPALVVAVRRIPVDRLRRTWAALAVVIAGLPLVATLVPGPVLYDWLPINEYSLWFIYVFPPVRLPEFALGIVTARLLQTSAWPPVGRLPVLACLGVFLAALPLLPPQYVLASAAAPALAAVIAKTALADIEGRSVRLRRPGPVALGEASYALYLLHWPLLMTVRHILGPDHGLPPWAGLALVLAVIALSVGLSLPVHRCVERPLIRRCARRRPEAATARDTPTAPGTPRNPEVV</sequence>
<keyword evidence="2" id="KW-0812">Transmembrane</keyword>